<proteinExistence type="predicted"/>
<sequence length="185" mass="21240">MRKPFLYLALALSSCALINAQSVEELRSEIEALKQENQILQNKADFCDLYSKSDEITVKSFHKDYEMKVIEVKGNKNDQTVEVIFTMKHQLPNQKVDSGTPLIQAYDEMGKSYPVKSLFNSRFKYVNLDVPYNQLLQNSIVFRNVLPNIDRLSKIVGTITTSNLDGGDNKHKANFEFLNLVIDWE</sequence>
<feature type="chain" id="PRO_5040752407" evidence="1">
    <location>
        <begin position="21"/>
        <end position="185"/>
    </location>
</feature>
<organism evidence="2 3">
    <name type="scientific">Profundicola chukchiensis</name>
    <dbReference type="NCBI Taxonomy" id="2961959"/>
    <lineage>
        <taxon>Bacteria</taxon>
        <taxon>Pseudomonadati</taxon>
        <taxon>Bacteroidota</taxon>
        <taxon>Flavobacteriia</taxon>
        <taxon>Flavobacteriales</taxon>
        <taxon>Weeksellaceae</taxon>
        <taxon>Profundicola</taxon>
    </lineage>
</organism>
<dbReference type="AlphaFoldDB" id="A0A9X4N431"/>
<dbReference type="Proteomes" id="UP001152599">
    <property type="component" value="Unassembled WGS sequence"/>
</dbReference>
<keyword evidence="1" id="KW-0732">Signal</keyword>
<protein>
    <submittedName>
        <fullName evidence="2">Uncharacterized protein</fullName>
    </submittedName>
</protein>
<accession>A0A9X4N431</accession>
<name>A0A9X4N431_9FLAO</name>
<comment type="caution">
    <text evidence="2">The sequence shown here is derived from an EMBL/GenBank/DDBJ whole genome shotgun (WGS) entry which is preliminary data.</text>
</comment>
<evidence type="ECO:0000313" key="3">
    <source>
        <dbReference type="Proteomes" id="UP001152599"/>
    </source>
</evidence>
<reference evidence="2" key="1">
    <citation type="submission" date="2022-07" db="EMBL/GenBank/DDBJ databases">
        <title>Description and genome-wide analysis of Profundicola chukchiensis gen. nov., sp. nov., marine bacteria isolated from bottom sediments of the Chukchi Sea.</title>
        <authorList>
            <person name="Romanenko L."/>
            <person name="Otstavnykh N."/>
            <person name="Kurilenko V."/>
            <person name="Eremeev V."/>
            <person name="Velansky P."/>
            <person name="Mikhailov V."/>
            <person name="Isaeva M."/>
        </authorList>
    </citation>
    <scope>NUCLEOTIDE SEQUENCE</scope>
    <source>
        <strain evidence="2">KMM 9713</strain>
    </source>
</reference>
<dbReference type="PROSITE" id="PS51257">
    <property type="entry name" value="PROKAR_LIPOPROTEIN"/>
    <property type="match status" value="1"/>
</dbReference>
<dbReference type="EMBL" id="JANCMU010000005">
    <property type="protein sequence ID" value="MDG4946584.1"/>
    <property type="molecule type" value="Genomic_DNA"/>
</dbReference>
<keyword evidence="3" id="KW-1185">Reference proteome</keyword>
<gene>
    <name evidence="2" type="ORF">NMK71_09170</name>
</gene>
<dbReference type="RefSeq" id="WP_304416995.1">
    <property type="nucleotide sequence ID" value="NZ_JANAIE010000004.1"/>
</dbReference>
<evidence type="ECO:0000256" key="1">
    <source>
        <dbReference type="SAM" id="SignalP"/>
    </source>
</evidence>
<feature type="signal peptide" evidence="1">
    <location>
        <begin position="1"/>
        <end position="20"/>
    </location>
</feature>
<evidence type="ECO:0000313" key="2">
    <source>
        <dbReference type="EMBL" id="MDG4946584.1"/>
    </source>
</evidence>